<name>A0A3P6RUK2_CYLGO</name>
<accession>A0A3P6RUK2</accession>
<evidence type="ECO:0000313" key="1">
    <source>
        <dbReference type="EMBL" id="VDK59883.1"/>
    </source>
</evidence>
<dbReference type="AlphaFoldDB" id="A0A3P6RUK2"/>
<evidence type="ECO:0000313" key="2">
    <source>
        <dbReference type="Proteomes" id="UP000271889"/>
    </source>
</evidence>
<reference evidence="1 2" key="1">
    <citation type="submission" date="2018-11" db="EMBL/GenBank/DDBJ databases">
        <authorList>
            <consortium name="Pathogen Informatics"/>
        </authorList>
    </citation>
    <scope>NUCLEOTIDE SEQUENCE [LARGE SCALE GENOMIC DNA]</scope>
</reference>
<sequence length="53" mass="6103">MCFSLILPMYQQRMILRTISNDAGLVDQVVVERLIVYCLGYLSCFPTKACSIW</sequence>
<dbReference type="Proteomes" id="UP000271889">
    <property type="component" value="Unassembled WGS sequence"/>
</dbReference>
<protein>
    <submittedName>
        <fullName evidence="1">Uncharacterized protein</fullName>
    </submittedName>
</protein>
<organism evidence="1 2">
    <name type="scientific">Cylicostephanus goldi</name>
    <name type="common">Nematode worm</name>
    <dbReference type="NCBI Taxonomy" id="71465"/>
    <lineage>
        <taxon>Eukaryota</taxon>
        <taxon>Metazoa</taxon>
        <taxon>Ecdysozoa</taxon>
        <taxon>Nematoda</taxon>
        <taxon>Chromadorea</taxon>
        <taxon>Rhabditida</taxon>
        <taxon>Rhabditina</taxon>
        <taxon>Rhabditomorpha</taxon>
        <taxon>Strongyloidea</taxon>
        <taxon>Strongylidae</taxon>
        <taxon>Cylicostephanus</taxon>
    </lineage>
</organism>
<dbReference type="EMBL" id="UYRV01013834">
    <property type="protein sequence ID" value="VDK59883.1"/>
    <property type="molecule type" value="Genomic_DNA"/>
</dbReference>
<proteinExistence type="predicted"/>
<gene>
    <name evidence="1" type="ORF">CGOC_LOCUS4822</name>
</gene>
<keyword evidence="2" id="KW-1185">Reference proteome</keyword>